<dbReference type="InterPro" id="IPR011051">
    <property type="entry name" value="RmlC_Cupin_sf"/>
</dbReference>
<dbReference type="SUPFAM" id="SSF51182">
    <property type="entry name" value="RmlC-like cupins"/>
    <property type="match status" value="1"/>
</dbReference>
<dbReference type="Gene3D" id="2.60.120.10">
    <property type="entry name" value="Jelly Rolls"/>
    <property type="match status" value="1"/>
</dbReference>
<dbReference type="CDD" id="cd02230">
    <property type="entry name" value="cupin_HP0902-like"/>
    <property type="match status" value="1"/>
</dbReference>
<accession>A0ABW4ZQ98</accession>
<dbReference type="EMBL" id="JBHUHZ010000002">
    <property type="protein sequence ID" value="MFD2163756.1"/>
    <property type="molecule type" value="Genomic_DNA"/>
</dbReference>
<dbReference type="RefSeq" id="WP_255900288.1">
    <property type="nucleotide sequence ID" value="NZ_JAFMZO010000002.1"/>
</dbReference>
<keyword evidence="2" id="KW-1185">Reference proteome</keyword>
<evidence type="ECO:0000313" key="2">
    <source>
        <dbReference type="Proteomes" id="UP001597387"/>
    </source>
</evidence>
<dbReference type="InterPro" id="IPR014710">
    <property type="entry name" value="RmlC-like_jellyroll"/>
</dbReference>
<gene>
    <name evidence="1" type="ORF">ACFSJU_15215</name>
</gene>
<dbReference type="Proteomes" id="UP001597387">
    <property type="component" value="Unassembled WGS sequence"/>
</dbReference>
<reference evidence="2" key="1">
    <citation type="journal article" date="2019" name="Int. J. Syst. Evol. Microbiol.">
        <title>The Global Catalogue of Microorganisms (GCM) 10K type strain sequencing project: providing services to taxonomists for standard genome sequencing and annotation.</title>
        <authorList>
            <consortium name="The Broad Institute Genomics Platform"/>
            <consortium name="The Broad Institute Genome Sequencing Center for Infectious Disease"/>
            <person name="Wu L."/>
            <person name="Ma J."/>
        </authorList>
    </citation>
    <scope>NUCLEOTIDE SEQUENCE [LARGE SCALE GENOMIC DNA]</scope>
    <source>
        <strain evidence="2">KCTC 42217</strain>
    </source>
</reference>
<proteinExistence type="predicted"/>
<sequence>MNKMSTVTEVLQKLKEGGYTVDFNLSDNCLICHGNSLQIHPEEFVVDEHYRFEGATDPGDEAIVYAISSTKHNIKGTLINGYGISSDPATDKIIAALKEKSSIEIEAPSVEKSNDATPQRSAGERTLDAEMVVLDLNTAQNQIKSEAAWHNSDRNAITLLKNEGLRIVLIALHAEAELKAHKAPGIITVQVLDGHINFKTDKLESGLRKGEMLTLQTGITHSVFAVTEAVFLLTIAIEKNVRV</sequence>
<name>A0ABW4ZQ98_9SPHI</name>
<comment type="caution">
    <text evidence="1">The sequence shown here is derived from an EMBL/GenBank/DDBJ whole genome shotgun (WGS) entry which is preliminary data.</text>
</comment>
<protein>
    <submittedName>
        <fullName evidence="1">Cupin domain-containing protein</fullName>
    </submittedName>
</protein>
<organism evidence="1 2">
    <name type="scientific">Paradesertivirga mongoliensis</name>
    <dbReference type="NCBI Taxonomy" id="2100740"/>
    <lineage>
        <taxon>Bacteria</taxon>
        <taxon>Pseudomonadati</taxon>
        <taxon>Bacteroidota</taxon>
        <taxon>Sphingobacteriia</taxon>
        <taxon>Sphingobacteriales</taxon>
        <taxon>Sphingobacteriaceae</taxon>
        <taxon>Paradesertivirga</taxon>
    </lineage>
</organism>
<evidence type="ECO:0000313" key="1">
    <source>
        <dbReference type="EMBL" id="MFD2163756.1"/>
    </source>
</evidence>